<dbReference type="EMBL" id="JAADJZ010000011">
    <property type="protein sequence ID" value="KAF2871551.1"/>
    <property type="molecule type" value="Genomic_DNA"/>
</dbReference>
<evidence type="ECO:0000256" key="1">
    <source>
        <dbReference type="SAM" id="MobiDB-lite"/>
    </source>
</evidence>
<dbReference type="Proteomes" id="UP000481861">
    <property type="component" value="Unassembled WGS sequence"/>
</dbReference>
<evidence type="ECO:0000313" key="3">
    <source>
        <dbReference type="EMBL" id="KAF2871551.1"/>
    </source>
</evidence>
<sequence length="671" mass="76824">MATTIAANTTGGDDFEPGELVRVFSMSIKAKYEHDSDNESEIERALVEDFDNGERRRKKRLREIEEYLESTRPQELMELNRKRQALELAVRDFCASAAQKNHPEDLSPKLESWQDVTAIVERMRERLERKQEKGKFRRATRHLRTFCNTVSAHSTALKMLPSNNEYVSVFYGALATSIQASESYTKVMESLPQALIDINDAVSAIEKRLWLFDNDAMKSYAWRMYSQIFAFLGDVIRWYTKRSFQRLVSSFNEHLPEFFEDQVEEIRKSAQLIHQEAHLRAHADAQMSRIYLEGLDEKFDRYMLELRERDRRNRNVTDRRYDQFSDMMNEVRRKELWEKSALQTVLNEIWTKLGRGETGSAVAEILEGDAQRQIEEFGHEQRLLLQSDDDQVTIGRQSPRPRSSRSSIQSVESLTSEGTRDAVLSFSATMESFFNRDRIQPDHEQPAGFFADSNMVARIQSWATAATSQVLYIAGDDVLSDNNAASSAAAQYAALAREAGLPVCSYFCRLANDAPPKGRTRETMELVALTYSMIRQLVELLPPKIPDQSTHLSKARFADLEGTFDSFRQALDILDYLLSSNGHAITILVIDGIDLLDDLTYQSSELWLKRLVDVLTKHTSRKQEGITKLLFTSEGRSTPLFEVLDPGHILLTSAPRVKKGRRQTGLMPLII</sequence>
<dbReference type="AlphaFoldDB" id="A0A7C8I9L2"/>
<evidence type="ECO:0000259" key="2">
    <source>
        <dbReference type="Pfam" id="PF24809"/>
    </source>
</evidence>
<feature type="compositionally biased region" description="Low complexity" evidence="1">
    <location>
        <begin position="396"/>
        <end position="410"/>
    </location>
</feature>
<protein>
    <recommendedName>
        <fullName evidence="2">DUF7708 domain-containing protein</fullName>
    </recommendedName>
</protein>
<gene>
    <name evidence="3" type="ORF">BDV95DRAFT_43142</name>
</gene>
<name>A0A7C8I9L2_9PLEO</name>
<accession>A0A7C8I9L2</accession>
<feature type="region of interest" description="Disordered" evidence="1">
    <location>
        <begin position="388"/>
        <end position="414"/>
    </location>
</feature>
<dbReference type="Pfam" id="PF24809">
    <property type="entry name" value="DUF7708"/>
    <property type="match status" value="1"/>
</dbReference>
<comment type="caution">
    <text evidence="3">The sequence shown here is derived from an EMBL/GenBank/DDBJ whole genome shotgun (WGS) entry which is preliminary data.</text>
</comment>
<evidence type="ECO:0000313" key="4">
    <source>
        <dbReference type="Proteomes" id="UP000481861"/>
    </source>
</evidence>
<dbReference type="OrthoDB" id="4840035at2759"/>
<feature type="domain" description="DUF7708" evidence="2">
    <location>
        <begin position="142"/>
        <end position="283"/>
    </location>
</feature>
<reference evidence="3 4" key="1">
    <citation type="submission" date="2020-01" db="EMBL/GenBank/DDBJ databases">
        <authorList>
            <consortium name="DOE Joint Genome Institute"/>
            <person name="Haridas S."/>
            <person name="Albert R."/>
            <person name="Binder M."/>
            <person name="Bloem J."/>
            <person name="Labutti K."/>
            <person name="Salamov A."/>
            <person name="Andreopoulos B."/>
            <person name="Baker S.E."/>
            <person name="Barry K."/>
            <person name="Bills G."/>
            <person name="Bluhm B.H."/>
            <person name="Cannon C."/>
            <person name="Castanera R."/>
            <person name="Culley D.E."/>
            <person name="Daum C."/>
            <person name="Ezra D."/>
            <person name="Gonzalez J.B."/>
            <person name="Henrissat B."/>
            <person name="Kuo A."/>
            <person name="Liang C."/>
            <person name="Lipzen A."/>
            <person name="Lutzoni F."/>
            <person name="Magnuson J."/>
            <person name="Mondo S."/>
            <person name="Nolan M."/>
            <person name="Ohm R."/>
            <person name="Pangilinan J."/>
            <person name="Park H.-J.H."/>
            <person name="Ramirez L."/>
            <person name="Alfaro M."/>
            <person name="Sun H."/>
            <person name="Tritt A."/>
            <person name="Yoshinaga Y."/>
            <person name="Zwiers L.-H.L."/>
            <person name="Turgeon B.G."/>
            <person name="Goodwin S.B."/>
            <person name="Spatafora J.W."/>
            <person name="Crous P.W."/>
            <person name="Grigoriev I.V."/>
        </authorList>
    </citation>
    <scope>NUCLEOTIDE SEQUENCE [LARGE SCALE GENOMIC DNA]</scope>
    <source>
        <strain evidence="3 4">CBS 611.86</strain>
    </source>
</reference>
<organism evidence="3 4">
    <name type="scientific">Massariosphaeria phaeospora</name>
    <dbReference type="NCBI Taxonomy" id="100035"/>
    <lineage>
        <taxon>Eukaryota</taxon>
        <taxon>Fungi</taxon>
        <taxon>Dikarya</taxon>
        <taxon>Ascomycota</taxon>
        <taxon>Pezizomycotina</taxon>
        <taxon>Dothideomycetes</taxon>
        <taxon>Pleosporomycetidae</taxon>
        <taxon>Pleosporales</taxon>
        <taxon>Pleosporales incertae sedis</taxon>
        <taxon>Massariosphaeria</taxon>
    </lineage>
</organism>
<proteinExistence type="predicted"/>
<keyword evidence="4" id="KW-1185">Reference proteome</keyword>
<dbReference type="InterPro" id="IPR056125">
    <property type="entry name" value="DUF7708"/>
</dbReference>